<reference evidence="2 3" key="1">
    <citation type="submission" date="2019-03" db="EMBL/GenBank/DDBJ databases">
        <title>Nematode-trapping fungi genome.</title>
        <authorList>
            <person name="Vidal-Diez De Ulzurrun G."/>
        </authorList>
    </citation>
    <scope>NUCLEOTIDE SEQUENCE [LARGE SCALE GENOMIC DNA]</scope>
    <source>
        <strain evidence="2 3">TWF154</strain>
    </source>
</reference>
<evidence type="ECO:0000313" key="2">
    <source>
        <dbReference type="EMBL" id="TGJ73474.1"/>
    </source>
</evidence>
<dbReference type="InterPro" id="IPR044688">
    <property type="entry name" value="SCI-1-like"/>
</dbReference>
<name>A0A8H2E8Q3_ORBOL</name>
<feature type="compositionally biased region" description="Basic and acidic residues" evidence="1">
    <location>
        <begin position="277"/>
        <end position="295"/>
    </location>
</feature>
<feature type="compositionally biased region" description="Basic and acidic residues" evidence="1">
    <location>
        <begin position="205"/>
        <end position="248"/>
    </location>
</feature>
<dbReference type="Proteomes" id="UP000297595">
    <property type="component" value="Unassembled WGS sequence"/>
</dbReference>
<feature type="region of interest" description="Disordered" evidence="1">
    <location>
        <begin position="1"/>
        <end position="295"/>
    </location>
</feature>
<feature type="compositionally biased region" description="Low complexity" evidence="1">
    <location>
        <begin position="249"/>
        <end position="258"/>
    </location>
</feature>
<protein>
    <submittedName>
        <fullName evidence="2">Uncharacterized protein</fullName>
    </submittedName>
</protein>
<sequence length="333" mass="39086">MGELASSWYDKDYKVQVDSDSELPGWEDYLNFQKEHKASTRRRNSRDRDGRDDRRSKDKDDDRRGKNRDRERDRSHRDKGRDRHRDKDEEREGRGDRDRSRRDGDSRIEKKNDDQGAETRDQAESRIRNMTDEELTRALQKLEGEHTPSEAASEDVEMKDGNESDDSDMIGPAIPESLVKPKAGAKPPTTQDLELQRELDEEESDLRRADLRYERKKERKMEKERLEELVPRAEAGSRERQLEKKRETAAANKAFADAKGGDVEEVGESTLMGGEESFQHHKAAQERKKNERELRKEALLRARKAEREERLQVHRAKEEQTMKMLRALADKFR</sequence>
<dbReference type="PANTHER" id="PTHR34117:SF1">
    <property type="entry name" value="STYLE CELL-CYCLE INHIBITOR 1"/>
    <property type="match status" value="1"/>
</dbReference>
<evidence type="ECO:0000313" key="3">
    <source>
        <dbReference type="Proteomes" id="UP000297595"/>
    </source>
</evidence>
<organism evidence="2 3">
    <name type="scientific">Orbilia oligospora</name>
    <name type="common">Nematode-trapping fungus</name>
    <name type="synonym">Arthrobotrys oligospora</name>
    <dbReference type="NCBI Taxonomy" id="2813651"/>
    <lineage>
        <taxon>Eukaryota</taxon>
        <taxon>Fungi</taxon>
        <taxon>Dikarya</taxon>
        <taxon>Ascomycota</taxon>
        <taxon>Pezizomycotina</taxon>
        <taxon>Orbiliomycetes</taxon>
        <taxon>Orbiliales</taxon>
        <taxon>Orbiliaceae</taxon>
        <taxon>Orbilia</taxon>
    </lineage>
</organism>
<evidence type="ECO:0000256" key="1">
    <source>
        <dbReference type="SAM" id="MobiDB-lite"/>
    </source>
</evidence>
<accession>A0A8H2E8Q3</accession>
<comment type="caution">
    <text evidence="2">The sequence shown here is derived from an EMBL/GenBank/DDBJ whole genome shotgun (WGS) entry which is preliminary data.</text>
</comment>
<dbReference type="PANTHER" id="PTHR34117">
    <property type="entry name" value="STYLE CELL-CYCLE INHIBITOR 1"/>
    <property type="match status" value="1"/>
</dbReference>
<dbReference type="AlphaFoldDB" id="A0A8H2E8Q3"/>
<gene>
    <name evidence="2" type="ORF">EYR41_000567</name>
</gene>
<dbReference type="EMBL" id="SOZJ01000001">
    <property type="protein sequence ID" value="TGJ73474.1"/>
    <property type="molecule type" value="Genomic_DNA"/>
</dbReference>
<feature type="compositionally biased region" description="Basic and acidic residues" evidence="1">
    <location>
        <begin position="46"/>
        <end position="148"/>
    </location>
</feature>
<proteinExistence type="predicted"/>